<dbReference type="OrthoDB" id="5873545at2759"/>
<dbReference type="CDD" id="cd01650">
    <property type="entry name" value="RT_nLTR_like"/>
    <property type="match status" value="1"/>
</dbReference>
<dbReference type="InterPro" id="IPR000477">
    <property type="entry name" value="RT_dom"/>
</dbReference>
<proteinExistence type="predicted"/>
<keyword evidence="3" id="KW-1185">Reference proteome</keyword>
<protein>
    <recommendedName>
        <fullName evidence="1">Reverse transcriptase domain-containing protein</fullName>
    </recommendedName>
</protein>
<dbReference type="PANTHER" id="PTHR35450:SF2">
    <property type="entry name" value="REVERSE TRANSCRIPTASE DOMAIN-CONTAINING PROTEIN"/>
    <property type="match status" value="1"/>
</dbReference>
<dbReference type="AlphaFoldDB" id="A0A3P6RFL2"/>
<feature type="non-terminal residue" evidence="2">
    <location>
        <position position="489"/>
    </location>
</feature>
<dbReference type="Proteomes" id="UP000271889">
    <property type="component" value="Unassembled WGS sequence"/>
</dbReference>
<evidence type="ECO:0000259" key="1">
    <source>
        <dbReference type="PROSITE" id="PS50878"/>
    </source>
</evidence>
<dbReference type="EMBL" id="UYRV01011197">
    <property type="protein sequence ID" value="VDK57967.1"/>
    <property type="molecule type" value="Genomic_DNA"/>
</dbReference>
<reference evidence="2 3" key="1">
    <citation type="submission" date="2018-11" db="EMBL/GenBank/DDBJ databases">
        <authorList>
            <consortium name="Pathogen Informatics"/>
        </authorList>
    </citation>
    <scope>NUCLEOTIDE SEQUENCE [LARGE SCALE GENOMIC DNA]</scope>
</reference>
<dbReference type="InterPro" id="IPR043502">
    <property type="entry name" value="DNA/RNA_pol_sf"/>
</dbReference>
<dbReference type="PROSITE" id="PS50878">
    <property type="entry name" value="RT_POL"/>
    <property type="match status" value="1"/>
</dbReference>
<organism evidence="2 3">
    <name type="scientific">Cylicostephanus goldi</name>
    <name type="common">Nematode worm</name>
    <dbReference type="NCBI Taxonomy" id="71465"/>
    <lineage>
        <taxon>Eukaryota</taxon>
        <taxon>Metazoa</taxon>
        <taxon>Ecdysozoa</taxon>
        <taxon>Nematoda</taxon>
        <taxon>Chromadorea</taxon>
        <taxon>Rhabditida</taxon>
        <taxon>Rhabditina</taxon>
        <taxon>Rhabditomorpha</taxon>
        <taxon>Strongyloidea</taxon>
        <taxon>Strongylidae</taxon>
        <taxon>Cylicostephanus</taxon>
    </lineage>
</organism>
<feature type="domain" description="Reverse transcriptase" evidence="1">
    <location>
        <begin position="94"/>
        <end position="380"/>
    </location>
</feature>
<gene>
    <name evidence="2" type="ORF">CGOC_LOCUS4173</name>
</gene>
<dbReference type="Pfam" id="PF00078">
    <property type="entry name" value="RVT_1"/>
    <property type="match status" value="1"/>
</dbReference>
<dbReference type="PANTHER" id="PTHR35450">
    <property type="entry name" value="REVERSE TRANSCRIPTASE DOMAIN-CONTAINING PROTEIN"/>
    <property type="match status" value="1"/>
</dbReference>
<dbReference type="SUPFAM" id="SSF56672">
    <property type="entry name" value="DNA/RNA polymerases"/>
    <property type="match status" value="1"/>
</dbReference>
<evidence type="ECO:0000313" key="3">
    <source>
        <dbReference type="Proteomes" id="UP000271889"/>
    </source>
</evidence>
<evidence type="ECO:0000313" key="2">
    <source>
        <dbReference type="EMBL" id="VDK57967.1"/>
    </source>
</evidence>
<sequence>MELPIEEIHNFWKKIVGEPQKVNIGEELKEWSRSMKAQRDQESTVVRMEAKEWKELLAKIKPWKAAGPDGIQAYWWKTMKVAKRRLEDWCTRALRKEKQLIPQWFCRGRVVLIPKKGKESKEPGDYRPITCLNTCYKILTGMMATLMMKQVEGQLAPEQLALKKGLSGCMHAHILDQATIRDAQRRNRELHMLWIDMTKAYDSVAHKSLRWILKRWGINPLILRLLNKVMKNQKVRYFGKYQGNLVKSEMLAIKNGLLQGDALSPLLFVLAITPISYWLREKVRAYEIVIKGSQDSPLKVGHIFYMDDLKVYTCNWNELVRAKNGIEKVAEQIGLKLNARKCAIKSMNYRQGELRGGVREVGQIPILGSTDCYRYLGIEQNALMNIGQLWTRTEDACLEAAQEILRSDATAGQKINSYNTEVMPKVRYAATCIIFGEGRFNSLRRRANELDAKVRALMTEYKIRFRGNCRARLYIDVQDGGLGVKAAEE</sequence>
<name>A0A3P6RFL2_CYLGO</name>
<accession>A0A3P6RFL2</accession>